<sequence>MELRQLRYFATVAEELHFGRAAERLLIAQSVVSQQIRRLERELDVQLFDRSSRHVRLTEAGHAFLPEARAVLDAQDRAVAAMARYAENRSRLLRIGTSAGLGDRLTAVLDGLARRLPDTQVDLVSAPTSKRLELVADGGLDATFVRGEAEKTEGEAEKLESGSGSDSGSSSDPASLRLLPAWREDLVVVLPRAHPLAEKGELAMGDLAGLPLWMVERRRNPALVDLVVGACQDAGFEPAPGRVYPGLQETLSALGAGRAAWTVMYASHAAQLNVRNVVFRRLSEPELSLPTFLVVKPSTPETVVAALLAACRAAADEPESTEPLRS</sequence>
<name>A0A941EDA1_9ACTN</name>
<dbReference type="Gene3D" id="3.40.190.10">
    <property type="entry name" value="Periplasmic binding protein-like II"/>
    <property type="match status" value="2"/>
</dbReference>
<dbReference type="AlphaFoldDB" id="A0A941EDA1"/>
<feature type="compositionally biased region" description="Basic and acidic residues" evidence="5">
    <location>
        <begin position="147"/>
        <end position="160"/>
    </location>
</feature>
<dbReference type="FunFam" id="1.10.10.10:FF:000001">
    <property type="entry name" value="LysR family transcriptional regulator"/>
    <property type="match status" value="1"/>
</dbReference>
<evidence type="ECO:0000256" key="1">
    <source>
        <dbReference type="ARBA" id="ARBA00009437"/>
    </source>
</evidence>
<evidence type="ECO:0000259" key="6">
    <source>
        <dbReference type="PROSITE" id="PS50931"/>
    </source>
</evidence>
<dbReference type="PRINTS" id="PR00039">
    <property type="entry name" value="HTHLYSR"/>
</dbReference>
<feature type="compositionally biased region" description="Low complexity" evidence="5">
    <location>
        <begin position="161"/>
        <end position="172"/>
    </location>
</feature>
<dbReference type="InterPro" id="IPR005119">
    <property type="entry name" value="LysR_subst-bd"/>
</dbReference>
<dbReference type="EMBL" id="JAGSOH010000084">
    <property type="protein sequence ID" value="MBR7829396.1"/>
    <property type="molecule type" value="Genomic_DNA"/>
</dbReference>
<dbReference type="SUPFAM" id="SSF46785">
    <property type="entry name" value="Winged helix' DNA-binding domain"/>
    <property type="match status" value="1"/>
</dbReference>
<comment type="caution">
    <text evidence="7">The sequence shown here is derived from an EMBL/GenBank/DDBJ whole genome shotgun (WGS) entry which is preliminary data.</text>
</comment>
<organism evidence="7 8">
    <name type="scientific">Actinospica acidithermotolerans</name>
    <dbReference type="NCBI Taxonomy" id="2828514"/>
    <lineage>
        <taxon>Bacteria</taxon>
        <taxon>Bacillati</taxon>
        <taxon>Actinomycetota</taxon>
        <taxon>Actinomycetes</taxon>
        <taxon>Catenulisporales</taxon>
        <taxon>Actinospicaceae</taxon>
        <taxon>Actinospica</taxon>
    </lineage>
</organism>
<keyword evidence="4" id="KW-0804">Transcription</keyword>
<reference evidence="7" key="1">
    <citation type="submission" date="2021-04" db="EMBL/GenBank/DDBJ databases">
        <title>Genome based classification of Actinospica acidithermotolerans sp. nov., an actinobacterium isolated from an Indonesian hot spring.</title>
        <authorList>
            <person name="Kusuma A.B."/>
            <person name="Putra K.E."/>
            <person name="Nafisah S."/>
            <person name="Loh J."/>
            <person name="Nouioui I."/>
            <person name="Goodfellow M."/>
        </authorList>
    </citation>
    <scope>NUCLEOTIDE SEQUENCE</scope>
    <source>
        <strain evidence="7">MGRD01-02</strain>
    </source>
</reference>
<dbReference type="InterPro" id="IPR000847">
    <property type="entry name" value="LysR_HTH_N"/>
</dbReference>
<dbReference type="Pfam" id="PF03466">
    <property type="entry name" value="LysR_substrate"/>
    <property type="match status" value="1"/>
</dbReference>
<protein>
    <submittedName>
        <fullName evidence="7">LysR family transcriptional regulator</fullName>
    </submittedName>
</protein>
<dbReference type="GO" id="GO:0003677">
    <property type="term" value="F:DNA binding"/>
    <property type="evidence" value="ECO:0007669"/>
    <property type="project" value="UniProtKB-KW"/>
</dbReference>
<evidence type="ECO:0000313" key="8">
    <source>
        <dbReference type="Proteomes" id="UP000676325"/>
    </source>
</evidence>
<evidence type="ECO:0000256" key="3">
    <source>
        <dbReference type="ARBA" id="ARBA00023125"/>
    </source>
</evidence>
<comment type="similarity">
    <text evidence="1">Belongs to the LysR transcriptional regulatory family.</text>
</comment>
<accession>A0A941EDA1</accession>
<keyword evidence="3" id="KW-0238">DNA-binding</keyword>
<dbReference type="SUPFAM" id="SSF53850">
    <property type="entry name" value="Periplasmic binding protein-like II"/>
    <property type="match status" value="1"/>
</dbReference>
<dbReference type="CDD" id="cd08414">
    <property type="entry name" value="PBP2_LTTR_aromatics_like"/>
    <property type="match status" value="1"/>
</dbReference>
<evidence type="ECO:0000313" key="7">
    <source>
        <dbReference type="EMBL" id="MBR7829396.1"/>
    </source>
</evidence>
<dbReference type="Pfam" id="PF00126">
    <property type="entry name" value="HTH_1"/>
    <property type="match status" value="1"/>
</dbReference>
<evidence type="ECO:0000256" key="5">
    <source>
        <dbReference type="SAM" id="MobiDB-lite"/>
    </source>
</evidence>
<dbReference type="PANTHER" id="PTHR30346">
    <property type="entry name" value="TRANSCRIPTIONAL DUAL REGULATOR HCAR-RELATED"/>
    <property type="match status" value="1"/>
</dbReference>
<evidence type="ECO:0000256" key="2">
    <source>
        <dbReference type="ARBA" id="ARBA00023015"/>
    </source>
</evidence>
<feature type="region of interest" description="Disordered" evidence="5">
    <location>
        <begin position="146"/>
        <end position="173"/>
    </location>
</feature>
<dbReference type="Gene3D" id="1.10.10.10">
    <property type="entry name" value="Winged helix-like DNA-binding domain superfamily/Winged helix DNA-binding domain"/>
    <property type="match status" value="1"/>
</dbReference>
<dbReference type="GO" id="GO:0032993">
    <property type="term" value="C:protein-DNA complex"/>
    <property type="evidence" value="ECO:0007669"/>
    <property type="project" value="TreeGrafter"/>
</dbReference>
<dbReference type="Proteomes" id="UP000676325">
    <property type="component" value="Unassembled WGS sequence"/>
</dbReference>
<dbReference type="PROSITE" id="PS50931">
    <property type="entry name" value="HTH_LYSR"/>
    <property type="match status" value="1"/>
</dbReference>
<dbReference type="PANTHER" id="PTHR30346:SF0">
    <property type="entry name" value="HCA OPERON TRANSCRIPTIONAL ACTIVATOR HCAR"/>
    <property type="match status" value="1"/>
</dbReference>
<dbReference type="RefSeq" id="WP_212520531.1">
    <property type="nucleotide sequence ID" value="NZ_JAGSOH010000084.1"/>
</dbReference>
<feature type="domain" description="HTH lysR-type" evidence="6">
    <location>
        <begin position="1"/>
        <end position="58"/>
    </location>
</feature>
<dbReference type="InterPro" id="IPR036388">
    <property type="entry name" value="WH-like_DNA-bd_sf"/>
</dbReference>
<gene>
    <name evidence="7" type="ORF">KDK95_24025</name>
</gene>
<keyword evidence="2" id="KW-0805">Transcription regulation</keyword>
<evidence type="ECO:0000256" key="4">
    <source>
        <dbReference type="ARBA" id="ARBA00023163"/>
    </source>
</evidence>
<keyword evidence="8" id="KW-1185">Reference proteome</keyword>
<dbReference type="GO" id="GO:0003700">
    <property type="term" value="F:DNA-binding transcription factor activity"/>
    <property type="evidence" value="ECO:0007669"/>
    <property type="project" value="InterPro"/>
</dbReference>
<dbReference type="InterPro" id="IPR036390">
    <property type="entry name" value="WH_DNA-bd_sf"/>
</dbReference>
<proteinExistence type="inferred from homology"/>